<organism evidence="8 9">
    <name type="scientific">Niabella drilacis (strain DSM 25811 / CCM 8410 / CCUG 62505 / LMG 26954 / E90)</name>
    <dbReference type="NCBI Taxonomy" id="1285928"/>
    <lineage>
        <taxon>Bacteria</taxon>
        <taxon>Pseudomonadati</taxon>
        <taxon>Bacteroidota</taxon>
        <taxon>Chitinophagia</taxon>
        <taxon>Chitinophagales</taxon>
        <taxon>Chitinophagaceae</taxon>
        <taxon>Niabella</taxon>
    </lineage>
</organism>
<keyword evidence="7" id="KW-1133">Transmembrane helix</keyword>
<dbReference type="EMBL" id="FMZO01000003">
    <property type="protein sequence ID" value="SDC66252.1"/>
    <property type="molecule type" value="Genomic_DNA"/>
</dbReference>
<dbReference type="GO" id="GO:0005737">
    <property type="term" value="C:cytoplasm"/>
    <property type="evidence" value="ECO:0007669"/>
    <property type="project" value="UniProtKB-SubCell"/>
</dbReference>
<dbReference type="SUPFAM" id="SSF48452">
    <property type="entry name" value="TPR-like"/>
    <property type="match status" value="2"/>
</dbReference>
<feature type="coiled-coil region" evidence="6">
    <location>
        <begin position="428"/>
        <end position="455"/>
    </location>
</feature>
<keyword evidence="9" id="KW-1185">Reference proteome</keyword>
<keyword evidence="3" id="KW-0677">Repeat</keyword>
<evidence type="ECO:0000256" key="1">
    <source>
        <dbReference type="ARBA" id="ARBA00004496"/>
    </source>
</evidence>
<accession>A0A1G6NEK3</accession>
<sequence length="576" mass="67423">MKKLLLFVLFLIPLVFTAEAQTRRIKFILEAWETTDHSQTRKCRELVDDFFEHAITPGQKQSYYREIILLKQYVQNHPDPRLKVRLMIYEFHIRLDSSFRRDFFDEAINLAYPLKDDQLNAELYLLRGSHPLSPDTRLFYNLKGIEMQKKIGIRYFPYGYVPYYEVSRCLYDLGDYRKAIDYGRQFMAIYHAAGSLLLPDHYVFQCDILGASFKNLNRFDSARAYYKRILQMPRPKMTNLDSTLWSGIAKGNIGQTYTREGKYTLALPLLTNHLQAASQLNDRLNIVMAQNAFADYYLRQGQYGRALSAASQAYDTASRYTLLPQLMDAAQYISLIHRRRNNISEAFYYNDLYHSYKDALREQNKKGAFSVIQAQLAFDKLQHSLAISQSVALQQRQKQQLILTSISLLLVIMGLLYNRKRIKDRAKLEKIAADYQNAQAEIDQARERIRFFTRLIVEKNNLIQSLETQNKWQIPPAELQNQLLSNAIITETEWEKFREEFTKAFPYFFLRMHQNAPNITPAMERLAALIFLGLNNYQIANTLGISKDSVTRGKHRLRSLLCLAHETTLEEYLFDL</sequence>
<dbReference type="OrthoDB" id="621195at2"/>
<reference evidence="9" key="1">
    <citation type="submission" date="2016-10" db="EMBL/GenBank/DDBJ databases">
        <authorList>
            <person name="Varghese N."/>
            <person name="Submissions S."/>
        </authorList>
    </citation>
    <scope>NUCLEOTIDE SEQUENCE [LARGE SCALE GENOMIC DNA]</scope>
    <source>
        <strain evidence="9">DSM 25811 / CCM 8410 / LMG 26954 / E90</strain>
    </source>
</reference>
<proteinExistence type="inferred from homology"/>
<evidence type="ECO:0000256" key="4">
    <source>
        <dbReference type="ARBA" id="ARBA00022803"/>
    </source>
</evidence>
<dbReference type="STRING" id="1285928.SAMN04487894_103248"/>
<name>A0A1G6NEK3_NIADE</name>
<evidence type="ECO:0000256" key="7">
    <source>
        <dbReference type="SAM" id="Phobius"/>
    </source>
</evidence>
<feature type="transmembrane region" description="Helical" evidence="7">
    <location>
        <begin position="401"/>
        <end position="418"/>
    </location>
</feature>
<dbReference type="Pfam" id="PF13424">
    <property type="entry name" value="TPR_12"/>
    <property type="match status" value="1"/>
</dbReference>
<evidence type="ECO:0000256" key="2">
    <source>
        <dbReference type="ARBA" id="ARBA00022490"/>
    </source>
</evidence>
<keyword evidence="7" id="KW-0812">Transmembrane</keyword>
<keyword evidence="2" id="KW-0963">Cytoplasm</keyword>
<dbReference type="RefSeq" id="WP_090389417.1">
    <property type="nucleotide sequence ID" value="NZ_FMZO01000003.1"/>
</dbReference>
<evidence type="ECO:0000256" key="3">
    <source>
        <dbReference type="ARBA" id="ARBA00022737"/>
    </source>
</evidence>
<dbReference type="Proteomes" id="UP000198757">
    <property type="component" value="Unassembled WGS sequence"/>
</dbReference>
<dbReference type="PANTHER" id="PTHR46630:SF1">
    <property type="entry name" value="TETRATRICOPEPTIDE REPEAT PROTEIN 29"/>
    <property type="match status" value="1"/>
</dbReference>
<keyword evidence="6" id="KW-0175">Coiled coil</keyword>
<evidence type="ECO:0000256" key="5">
    <source>
        <dbReference type="ARBA" id="ARBA00038253"/>
    </source>
</evidence>
<dbReference type="InterPro" id="IPR011990">
    <property type="entry name" value="TPR-like_helical_dom_sf"/>
</dbReference>
<dbReference type="PANTHER" id="PTHR46630">
    <property type="entry name" value="TETRATRICOPEPTIDE REPEAT PROTEIN 29"/>
    <property type="match status" value="1"/>
</dbReference>
<dbReference type="AlphaFoldDB" id="A0A1G6NEK3"/>
<protein>
    <submittedName>
        <fullName evidence="8">Tetratricopeptide repeat-containing protein</fullName>
    </submittedName>
</protein>
<evidence type="ECO:0000313" key="8">
    <source>
        <dbReference type="EMBL" id="SDC66252.1"/>
    </source>
</evidence>
<gene>
    <name evidence="8" type="ORF">SAMN04487894_103248</name>
</gene>
<keyword evidence="7" id="KW-0472">Membrane</keyword>
<evidence type="ECO:0000313" key="9">
    <source>
        <dbReference type="Proteomes" id="UP000198757"/>
    </source>
</evidence>
<keyword evidence="4" id="KW-0802">TPR repeat</keyword>
<comment type="similarity">
    <text evidence="5">Belongs to the Rap family.</text>
</comment>
<dbReference type="InterPro" id="IPR051476">
    <property type="entry name" value="Bac_ResReg_Asp_Phosphatase"/>
</dbReference>
<evidence type="ECO:0000256" key="6">
    <source>
        <dbReference type="SAM" id="Coils"/>
    </source>
</evidence>
<dbReference type="Gene3D" id="1.25.40.10">
    <property type="entry name" value="Tetratricopeptide repeat domain"/>
    <property type="match status" value="1"/>
</dbReference>
<comment type="subcellular location">
    <subcellularLocation>
        <location evidence="1">Cytoplasm</location>
    </subcellularLocation>
</comment>